<dbReference type="PROSITE" id="PS50961">
    <property type="entry name" value="HTH_LA"/>
    <property type="match status" value="1"/>
</dbReference>
<dbReference type="Pfam" id="PF09692">
    <property type="entry name" value="Arb1"/>
    <property type="match status" value="1"/>
</dbReference>
<comment type="subcellular location">
    <subcellularLocation>
        <location evidence="1">Nucleus</location>
    </subcellularLocation>
</comment>
<dbReference type="OrthoDB" id="435402at2759"/>
<organism evidence="7 8">
    <name type="scientific">Setomelanomma holmii</name>
    <dbReference type="NCBI Taxonomy" id="210430"/>
    <lineage>
        <taxon>Eukaryota</taxon>
        <taxon>Fungi</taxon>
        <taxon>Dikarya</taxon>
        <taxon>Ascomycota</taxon>
        <taxon>Pezizomycotina</taxon>
        <taxon>Dothideomycetes</taxon>
        <taxon>Pleosporomycetidae</taxon>
        <taxon>Pleosporales</taxon>
        <taxon>Pleosporineae</taxon>
        <taxon>Phaeosphaeriaceae</taxon>
        <taxon>Setomelanomma</taxon>
    </lineage>
</organism>
<dbReference type="InterPro" id="IPR045180">
    <property type="entry name" value="La_dom_prot"/>
</dbReference>
<dbReference type="CDD" id="cd08029">
    <property type="entry name" value="LA_like_fungal"/>
    <property type="match status" value="1"/>
</dbReference>
<dbReference type="Proteomes" id="UP000799777">
    <property type="component" value="Unassembled WGS sequence"/>
</dbReference>
<dbReference type="GO" id="GO:0003729">
    <property type="term" value="F:mRNA binding"/>
    <property type="evidence" value="ECO:0007669"/>
    <property type="project" value="TreeGrafter"/>
</dbReference>
<evidence type="ECO:0000256" key="3">
    <source>
        <dbReference type="ARBA" id="ARBA00023242"/>
    </source>
</evidence>
<dbReference type="InterPro" id="IPR036390">
    <property type="entry name" value="WH_DNA-bd_sf"/>
</dbReference>
<evidence type="ECO:0000256" key="5">
    <source>
        <dbReference type="SAM" id="MobiDB-lite"/>
    </source>
</evidence>
<evidence type="ECO:0000256" key="2">
    <source>
        <dbReference type="ARBA" id="ARBA00022884"/>
    </source>
</evidence>
<evidence type="ECO:0000259" key="6">
    <source>
        <dbReference type="PROSITE" id="PS50961"/>
    </source>
</evidence>
<evidence type="ECO:0000256" key="4">
    <source>
        <dbReference type="PROSITE-ProRule" id="PRU00332"/>
    </source>
</evidence>
<comment type="caution">
    <text evidence="7">The sequence shown here is derived from an EMBL/GenBank/DDBJ whole genome shotgun (WGS) entry which is preliminary data.</text>
</comment>
<dbReference type="PANTHER" id="PTHR22792:SF140">
    <property type="entry name" value="ACHILLES, ISOFORM A"/>
    <property type="match status" value="1"/>
</dbReference>
<accession>A0A9P4HE87</accession>
<feature type="compositionally biased region" description="Low complexity" evidence="5">
    <location>
        <begin position="560"/>
        <end position="571"/>
    </location>
</feature>
<dbReference type="SUPFAM" id="SSF46785">
    <property type="entry name" value="Winged helix' DNA-binding domain"/>
    <property type="match status" value="1"/>
</dbReference>
<reference evidence="7" key="1">
    <citation type="journal article" date="2020" name="Stud. Mycol.">
        <title>101 Dothideomycetes genomes: a test case for predicting lifestyles and emergence of pathogens.</title>
        <authorList>
            <person name="Haridas S."/>
            <person name="Albert R."/>
            <person name="Binder M."/>
            <person name="Bloem J."/>
            <person name="Labutti K."/>
            <person name="Salamov A."/>
            <person name="Andreopoulos B."/>
            <person name="Baker S."/>
            <person name="Barry K."/>
            <person name="Bills G."/>
            <person name="Bluhm B."/>
            <person name="Cannon C."/>
            <person name="Castanera R."/>
            <person name="Culley D."/>
            <person name="Daum C."/>
            <person name="Ezra D."/>
            <person name="Gonzalez J."/>
            <person name="Henrissat B."/>
            <person name="Kuo A."/>
            <person name="Liang C."/>
            <person name="Lipzen A."/>
            <person name="Lutzoni F."/>
            <person name="Magnuson J."/>
            <person name="Mondo S."/>
            <person name="Nolan M."/>
            <person name="Ohm R."/>
            <person name="Pangilinan J."/>
            <person name="Park H.-J."/>
            <person name="Ramirez L."/>
            <person name="Alfaro M."/>
            <person name="Sun H."/>
            <person name="Tritt A."/>
            <person name="Yoshinaga Y."/>
            <person name="Zwiers L.-H."/>
            <person name="Turgeon B."/>
            <person name="Goodwin S."/>
            <person name="Spatafora J."/>
            <person name="Crous P."/>
            <person name="Grigoriev I."/>
        </authorList>
    </citation>
    <scope>NUCLEOTIDE SEQUENCE</scope>
    <source>
        <strain evidence="7">CBS 110217</strain>
    </source>
</reference>
<keyword evidence="8" id="KW-1185">Reference proteome</keyword>
<dbReference type="InterPro" id="IPR006630">
    <property type="entry name" value="La_HTH"/>
</dbReference>
<dbReference type="InterPro" id="IPR036388">
    <property type="entry name" value="WH-like_DNA-bd_sf"/>
</dbReference>
<dbReference type="PANTHER" id="PTHR22792">
    <property type="entry name" value="LUPUS LA PROTEIN-RELATED"/>
    <property type="match status" value="1"/>
</dbReference>
<evidence type="ECO:0000256" key="1">
    <source>
        <dbReference type="ARBA" id="ARBA00004123"/>
    </source>
</evidence>
<evidence type="ECO:0000313" key="8">
    <source>
        <dbReference type="Proteomes" id="UP000799777"/>
    </source>
</evidence>
<dbReference type="Pfam" id="PF05383">
    <property type="entry name" value="La"/>
    <property type="match status" value="1"/>
</dbReference>
<protein>
    <recommendedName>
        <fullName evidence="6">HTH La-type RNA-binding domain-containing protein</fullName>
    </recommendedName>
</protein>
<gene>
    <name evidence="7" type="ORF">EK21DRAFT_60500</name>
</gene>
<dbReference type="AlphaFoldDB" id="A0A9P4HE87"/>
<name>A0A9P4HE87_9PLEO</name>
<dbReference type="SMART" id="SM00715">
    <property type="entry name" value="LA"/>
    <property type="match status" value="1"/>
</dbReference>
<keyword evidence="2 4" id="KW-0694">RNA-binding</keyword>
<dbReference type="GO" id="GO:0033167">
    <property type="term" value="C:ARC complex"/>
    <property type="evidence" value="ECO:0007669"/>
    <property type="project" value="InterPro"/>
</dbReference>
<sequence>MISSTFPRPEDVDHPEGDVIRRQVEFYFSDENLPTDLYLLQCCNGRENVPVSISRICGFKKMRPYKPRTLVVAALRKSAFLEVSADGKTIKRKIPLQGRCLLDPDFVEDDKIANDRRVRKPTVYPVPQLPQKMTEYPQGTSKNMLKPTGFEVNYVEPPVKPEEAAEEEAMYHPDKDFIDRMELAMQRFKQKRRMHEMYAHVFNKLMRFGGVESSPRMYQGISHQEMREMDAEQIALALATHTIPFDRGNEMYWVVDFDGLARAFLSSWYPANYGYAPHAIKNACQVPRSFYNYLRYHNVCPEYDAQLVAALKTCDIAEKELPKVHAAGLALPGNFNKSASAIVGGAHAGMYVGDRSWAEEVKKEGVKIDEIGVRNEEARIKFMTGVAIMGSDEQCALLETQKFKILERTIAALEVTDIEFPTEASKSIYEEQSEMVAHKLSQLEPLGKLTCKTWHVDDCDEWDLPRKQYPEGKPQRATAARVYEFWVEESVLKECFFSMKMDATILTLQGGITILDEVHEAMCSFYTWLPNELWMQRKPKEVKWLKKGLPGGDDDEDGAEQQQGGNEFDDE</sequence>
<dbReference type="GO" id="GO:0031047">
    <property type="term" value="P:regulatory ncRNA-mediated gene silencing"/>
    <property type="evidence" value="ECO:0007669"/>
    <property type="project" value="InterPro"/>
</dbReference>
<dbReference type="Gene3D" id="1.10.10.10">
    <property type="entry name" value="Winged helix-like DNA-binding domain superfamily/Winged helix DNA-binding domain"/>
    <property type="match status" value="1"/>
</dbReference>
<dbReference type="PRINTS" id="PR00302">
    <property type="entry name" value="LUPUSLA"/>
</dbReference>
<feature type="domain" description="HTH La-type RNA-binding" evidence="6">
    <location>
        <begin position="10"/>
        <end position="100"/>
    </location>
</feature>
<dbReference type="InterPro" id="IPR018606">
    <property type="entry name" value="Arb1"/>
</dbReference>
<dbReference type="EMBL" id="ML978171">
    <property type="protein sequence ID" value="KAF2032629.1"/>
    <property type="molecule type" value="Genomic_DNA"/>
</dbReference>
<dbReference type="InterPro" id="IPR002344">
    <property type="entry name" value="Lupus_La"/>
</dbReference>
<keyword evidence="3" id="KW-0539">Nucleus</keyword>
<dbReference type="GO" id="GO:0006396">
    <property type="term" value="P:RNA processing"/>
    <property type="evidence" value="ECO:0007669"/>
    <property type="project" value="InterPro"/>
</dbReference>
<feature type="region of interest" description="Disordered" evidence="5">
    <location>
        <begin position="545"/>
        <end position="571"/>
    </location>
</feature>
<evidence type="ECO:0000313" key="7">
    <source>
        <dbReference type="EMBL" id="KAF2032629.1"/>
    </source>
</evidence>
<proteinExistence type="predicted"/>